<feature type="transmembrane region" description="Helical" evidence="1">
    <location>
        <begin position="97"/>
        <end position="116"/>
    </location>
</feature>
<dbReference type="AlphaFoldDB" id="A0A0D2AV00"/>
<dbReference type="VEuPathDB" id="FungiDB:PV09_05630"/>
<dbReference type="HOGENOM" id="CLU_083704_0_0_1"/>
<dbReference type="Pfam" id="PF24800">
    <property type="entry name" value="DUF7702"/>
    <property type="match status" value="1"/>
</dbReference>
<dbReference type="EMBL" id="KN847546">
    <property type="protein sequence ID" value="KIW02969.1"/>
    <property type="molecule type" value="Genomic_DNA"/>
</dbReference>
<feature type="transmembrane region" description="Helical" evidence="1">
    <location>
        <begin position="239"/>
        <end position="262"/>
    </location>
</feature>
<feature type="transmembrane region" description="Helical" evidence="1">
    <location>
        <begin position="166"/>
        <end position="189"/>
    </location>
</feature>
<name>A0A0D2AV00_9PEZI</name>
<evidence type="ECO:0000256" key="1">
    <source>
        <dbReference type="SAM" id="Phobius"/>
    </source>
</evidence>
<dbReference type="OrthoDB" id="2560628at2759"/>
<gene>
    <name evidence="3" type="ORF">PV09_05630</name>
</gene>
<keyword evidence="1" id="KW-1133">Transmembrane helix</keyword>
<dbReference type="PANTHER" id="PTHR42109:SF2">
    <property type="entry name" value="INTEGRAL MEMBRANE PROTEIN"/>
    <property type="match status" value="1"/>
</dbReference>
<feature type="transmembrane region" description="Helical" evidence="1">
    <location>
        <begin position="201"/>
        <end position="219"/>
    </location>
</feature>
<dbReference type="InterPro" id="IPR056119">
    <property type="entry name" value="DUF7702"/>
</dbReference>
<keyword evidence="4" id="KW-1185">Reference proteome</keyword>
<dbReference type="PANTHER" id="PTHR42109">
    <property type="entry name" value="UNPLACED GENOMIC SCAFFOLD UM_SCAF_CONTIG_1.265, WHOLE GENOME SHOTGUN SEQUENCE"/>
    <property type="match status" value="1"/>
</dbReference>
<dbReference type="Proteomes" id="UP000053259">
    <property type="component" value="Unassembled WGS sequence"/>
</dbReference>
<protein>
    <recommendedName>
        <fullName evidence="2">DUF7702 domain-containing protein</fullName>
    </recommendedName>
</protein>
<feature type="transmembrane region" description="Helical" evidence="1">
    <location>
        <begin position="62"/>
        <end position="85"/>
    </location>
</feature>
<dbReference type="RefSeq" id="XP_016212838.1">
    <property type="nucleotide sequence ID" value="XM_016359159.1"/>
</dbReference>
<feature type="transmembrane region" description="Helical" evidence="1">
    <location>
        <begin position="20"/>
        <end position="41"/>
    </location>
</feature>
<proteinExistence type="predicted"/>
<dbReference type="GeneID" id="27313603"/>
<dbReference type="InParanoid" id="A0A0D2AV00"/>
<accession>A0A0D2AV00</accession>
<feature type="domain" description="DUF7702" evidence="2">
    <location>
        <begin position="56"/>
        <end position="261"/>
    </location>
</feature>
<keyword evidence="1" id="KW-0812">Transmembrane</keyword>
<evidence type="ECO:0000259" key="2">
    <source>
        <dbReference type="Pfam" id="PF24800"/>
    </source>
</evidence>
<sequence>MSFNLPDKISLPTNPGRHNTAIAEVVIWGTIWTVGLIIRSFQEWYYWDRSKKRTVFICIFNGWIRNLIVILSQVRIVGFALYLAKPNAAKGLVITEIVLQGIGVTPLLFEFSLVLLKCGHVGLNQRHASHYPHLIKLLLQWIRLPIIVAVVLIVLAGSLVNITLMKSGACIILAIFAFLIAILLYLVLAGHFRTMPPAAQHALRCVAAAVPFYAVRITYMMLGNFGGIKYSPAVGDWKLAVGLEFVMEIAIVFLLITASLFAQPIIGNRKDRRIELSEIGSQPLKEDVNV</sequence>
<keyword evidence="1" id="KW-0472">Membrane</keyword>
<reference evidence="3 4" key="1">
    <citation type="submission" date="2015-01" db="EMBL/GenBank/DDBJ databases">
        <title>The Genome Sequence of Ochroconis gallopava CBS43764.</title>
        <authorList>
            <consortium name="The Broad Institute Genomics Platform"/>
            <person name="Cuomo C."/>
            <person name="de Hoog S."/>
            <person name="Gorbushina A."/>
            <person name="Stielow B."/>
            <person name="Teixiera M."/>
            <person name="Abouelleil A."/>
            <person name="Chapman S.B."/>
            <person name="Priest M."/>
            <person name="Young S.K."/>
            <person name="Wortman J."/>
            <person name="Nusbaum C."/>
            <person name="Birren B."/>
        </authorList>
    </citation>
    <scope>NUCLEOTIDE SEQUENCE [LARGE SCALE GENOMIC DNA]</scope>
    <source>
        <strain evidence="3 4">CBS 43764</strain>
    </source>
</reference>
<organism evidence="3 4">
    <name type="scientific">Verruconis gallopava</name>
    <dbReference type="NCBI Taxonomy" id="253628"/>
    <lineage>
        <taxon>Eukaryota</taxon>
        <taxon>Fungi</taxon>
        <taxon>Dikarya</taxon>
        <taxon>Ascomycota</taxon>
        <taxon>Pezizomycotina</taxon>
        <taxon>Dothideomycetes</taxon>
        <taxon>Pleosporomycetidae</taxon>
        <taxon>Venturiales</taxon>
        <taxon>Sympoventuriaceae</taxon>
        <taxon>Verruconis</taxon>
    </lineage>
</organism>
<feature type="transmembrane region" description="Helical" evidence="1">
    <location>
        <begin position="137"/>
        <end position="160"/>
    </location>
</feature>
<evidence type="ECO:0000313" key="3">
    <source>
        <dbReference type="EMBL" id="KIW02969.1"/>
    </source>
</evidence>
<evidence type="ECO:0000313" key="4">
    <source>
        <dbReference type="Proteomes" id="UP000053259"/>
    </source>
</evidence>